<evidence type="ECO:0000313" key="5">
    <source>
        <dbReference type="EMBL" id="KAJ3103255.1"/>
    </source>
</evidence>
<dbReference type="Proteomes" id="UP001211907">
    <property type="component" value="Unassembled WGS sequence"/>
</dbReference>
<evidence type="ECO:0000313" key="6">
    <source>
        <dbReference type="Proteomes" id="UP001211907"/>
    </source>
</evidence>
<name>A0AAD5SU35_9FUNG</name>
<comment type="caution">
    <text evidence="5">The sequence shown here is derived from an EMBL/GenBank/DDBJ whole genome shotgun (WGS) entry which is preliminary data.</text>
</comment>
<accession>A0AAD5SU35</accession>
<dbReference type="CDD" id="cd00174">
    <property type="entry name" value="SH3"/>
    <property type="match status" value="1"/>
</dbReference>
<reference evidence="5" key="1">
    <citation type="submission" date="2020-05" db="EMBL/GenBank/DDBJ databases">
        <title>Phylogenomic resolution of chytrid fungi.</title>
        <authorList>
            <person name="Stajich J.E."/>
            <person name="Amses K."/>
            <person name="Simmons R."/>
            <person name="Seto K."/>
            <person name="Myers J."/>
            <person name="Bonds A."/>
            <person name="Quandt C.A."/>
            <person name="Barry K."/>
            <person name="Liu P."/>
            <person name="Grigoriev I."/>
            <person name="Longcore J.E."/>
            <person name="James T.Y."/>
        </authorList>
    </citation>
    <scope>NUCLEOTIDE SEQUENCE</scope>
    <source>
        <strain evidence="5">JEL0513</strain>
    </source>
</reference>
<evidence type="ECO:0000256" key="3">
    <source>
        <dbReference type="SAM" id="MobiDB-lite"/>
    </source>
</evidence>
<dbReference type="SMART" id="SM00326">
    <property type="entry name" value="SH3"/>
    <property type="match status" value="3"/>
</dbReference>
<keyword evidence="6" id="KW-1185">Reference proteome</keyword>
<dbReference type="InterPro" id="IPR027267">
    <property type="entry name" value="AH/BAR_dom_sf"/>
</dbReference>
<evidence type="ECO:0000259" key="4">
    <source>
        <dbReference type="PROSITE" id="PS50002"/>
    </source>
</evidence>
<dbReference type="Pfam" id="PF00018">
    <property type="entry name" value="SH3_1"/>
    <property type="match status" value="2"/>
</dbReference>
<dbReference type="Gene3D" id="1.20.1270.60">
    <property type="entry name" value="Arfaptin homology (AH) domain/BAR domain"/>
    <property type="match status" value="1"/>
</dbReference>
<dbReference type="PROSITE" id="PS50002">
    <property type="entry name" value="SH3"/>
    <property type="match status" value="3"/>
</dbReference>
<sequence length="712" mass="77292">MAAKRFKRGPPLLQTGKSASLFRLDSIANPLKKDTKTSAQSKDKDASTASPTDSNSFNTSDEPEYSAEDGPVRAIYLAYLTLMIETDRVGKARSAASERAVSEISDLLKEYSASRHATLRKTFDFANKYLTELHASYDDLDKTHAAYDRIAKDADTAKRRYEETAKKPNSGLNAIKNAVSRMDADERVELLRQKWKTTDRRLTEARNDYILAIAAANDQQALYATHHFPTWMQKFDTDFHTTARAVFSTHSDLEASIAQTIDAAVKRVRIVVERVDAKIDTDAFLGENAVLTATAAGGGGNTFVFEAATGDRATANGILLIDDDASRLILGQKLSHLMTQIQDVDGHLTKKKVDYEAVKQINASSSTAAGYSQQIVQIGNAANGLDQILDIENSIDLMQCIQARLVAQVKLLEKSNVTPVKPAAIETNTLASPRASIASGISQQQQRPLQQRKYFVALYAYDGNSSSGELSIADGETLSAAVSEDGTDGWITVTSERTGASGIVPFNYIKEVSVAATTVTTSIASVSIGSSIASTSIGGGGTLKRVQQQQQQQEQQVNRDGASTEERVQALYKYDATCEGELTFDVGDVIVVTNKETGSEAWWEGEKVIGKRQRGQFPVNYVKILGTSSGNSGTVVTTSWGRTSGVKKTGEFVVKALYDYEAGDSGELTLRAGEELVIVDSKDADWWVGRHRSGGSEEGMLPAAYVQQVSRF</sequence>
<dbReference type="PANTHER" id="PTHR15735:SF21">
    <property type="entry name" value="PROTEIN NERVOUS WRECK"/>
    <property type="match status" value="1"/>
</dbReference>
<dbReference type="PRINTS" id="PR00452">
    <property type="entry name" value="SH3DOMAIN"/>
</dbReference>
<feature type="domain" description="SH3" evidence="4">
    <location>
        <begin position="649"/>
        <end position="711"/>
    </location>
</feature>
<feature type="region of interest" description="Disordered" evidence="3">
    <location>
        <begin position="32"/>
        <end position="66"/>
    </location>
</feature>
<protein>
    <submittedName>
        <fullName evidence="5">Intersectin 1 (SH3 domain protein)</fullName>
    </submittedName>
</protein>
<feature type="domain" description="SH3" evidence="4">
    <location>
        <begin position="563"/>
        <end position="627"/>
    </location>
</feature>
<organism evidence="5 6">
    <name type="scientific">Physocladia obscura</name>
    <dbReference type="NCBI Taxonomy" id="109957"/>
    <lineage>
        <taxon>Eukaryota</taxon>
        <taxon>Fungi</taxon>
        <taxon>Fungi incertae sedis</taxon>
        <taxon>Chytridiomycota</taxon>
        <taxon>Chytridiomycota incertae sedis</taxon>
        <taxon>Chytridiomycetes</taxon>
        <taxon>Chytridiales</taxon>
        <taxon>Chytriomycetaceae</taxon>
        <taxon>Physocladia</taxon>
    </lineage>
</organism>
<evidence type="ECO:0000256" key="1">
    <source>
        <dbReference type="ARBA" id="ARBA00022443"/>
    </source>
</evidence>
<gene>
    <name evidence="5" type="primary">ITSN1</name>
    <name evidence="5" type="ORF">HK100_004236</name>
</gene>
<dbReference type="SUPFAM" id="SSF103657">
    <property type="entry name" value="BAR/IMD domain-like"/>
    <property type="match status" value="1"/>
</dbReference>
<feature type="compositionally biased region" description="Polar residues" evidence="3">
    <location>
        <begin position="47"/>
        <end position="60"/>
    </location>
</feature>
<proteinExistence type="predicted"/>
<dbReference type="InterPro" id="IPR001452">
    <property type="entry name" value="SH3_domain"/>
</dbReference>
<dbReference type="InterPro" id="IPR036028">
    <property type="entry name" value="SH3-like_dom_sf"/>
</dbReference>
<keyword evidence="1 2" id="KW-0728">SH3 domain</keyword>
<dbReference type="PANTHER" id="PTHR15735">
    <property type="entry name" value="FCH AND DOUBLE SH3 DOMAINS PROTEIN"/>
    <property type="match status" value="1"/>
</dbReference>
<dbReference type="EMBL" id="JADGJH010002116">
    <property type="protein sequence ID" value="KAJ3103255.1"/>
    <property type="molecule type" value="Genomic_DNA"/>
</dbReference>
<dbReference type="Pfam" id="PF14604">
    <property type="entry name" value="SH3_9"/>
    <property type="match status" value="1"/>
</dbReference>
<dbReference type="SUPFAM" id="SSF50044">
    <property type="entry name" value="SH3-domain"/>
    <property type="match status" value="3"/>
</dbReference>
<evidence type="ECO:0000256" key="2">
    <source>
        <dbReference type="PROSITE-ProRule" id="PRU00192"/>
    </source>
</evidence>
<dbReference type="AlphaFoldDB" id="A0AAD5SU35"/>
<feature type="compositionally biased region" description="Basic and acidic residues" evidence="3">
    <location>
        <begin position="32"/>
        <end position="46"/>
    </location>
</feature>
<feature type="domain" description="SH3" evidence="4">
    <location>
        <begin position="450"/>
        <end position="514"/>
    </location>
</feature>
<dbReference type="Gene3D" id="2.30.30.40">
    <property type="entry name" value="SH3 Domains"/>
    <property type="match status" value="3"/>
</dbReference>